<comment type="caution">
    <text evidence="2">The sequence shown here is derived from an EMBL/GenBank/DDBJ whole genome shotgun (WGS) entry which is preliminary data.</text>
</comment>
<dbReference type="SUPFAM" id="SSF52402">
    <property type="entry name" value="Adenine nucleotide alpha hydrolases-like"/>
    <property type="match status" value="1"/>
</dbReference>
<evidence type="ECO:0000313" key="2">
    <source>
        <dbReference type="EMBL" id="MCX2725281.1"/>
    </source>
</evidence>
<accession>A0ABT3R857</accession>
<evidence type="ECO:0000313" key="3">
    <source>
        <dbReference type="Proteomes" id="UP001300261"/>
    </source>
</evidence>
<dbReference type="RefSeq" id="WP_265966075.1">
    <property type="nucleotide sequence ID" value="NZ_JAPEVI010000003.1"/>
</dbReference>
<proteinExistence type="predicted"/>
<reference evidence="2 3" key="1">
    <citation type="journal article" date="2016" name="Int. J. Syst. Evol. Microbiol.">
        <title>Labrenzia salina sp. nov., isolated from the rhizosphere of the halophyte Arthrocnemum macrostachyum.</title>
        <authorList>
            <person name="Camacho M."/>
            <person name="Redondo-Gomez S."/>
            <person name="Rodriguez-Llorente I."/>
            <person name="Rohde M."/>
            <person name="Sproer C."/>
            <person name="Schumann P."/>
            <person name="Klenk H.P."/>
            <person name="Montero-Calasanz M.D.C."/>
        </authorList>
    </citation>
    <scope>NUCLEOTIDE SEQUENCE [LARGE SCALE GENOMIC DNA]</scope>
    <source>
        <strain evidence="2 3">DSM 29163</strain>
    </source>
</reference>
<dbReference type="InterPro" id="IPR014729">
    <property type="entry name" value="Rossmann-like_a/b/a_fold"/>
</dbReference>
<sequence>MFKRILIPIDLGHVDKLEKAISAGVYLAKLDNIPVVFAAVTSAVPGALAHTPEEFRSKLDAFANGQADKHGITASAHAVFAHDPAVELEDALLKAIDETDADLVVMATHVPNLKDYVWPSNGGRVASHSDVSVFLIR</sequence>
<evidence type="ECO:0000259" key="1">
    <source>
        <dbReference type="Pfam" id="PF00582"/>
    </source>
</evidence>
<keyword evidence="3" id="KW-1185">Reference proteome</keyword>
<dbReference type="EMBL" id="JAPEVI010000003">
    <property type="protein sequence ID" value="MCX2725281.1"/>
    <property type="molecule type" value="Genomic_DNA"/>
</dbReference>
<dbReference type="CDD" id="cd00293">
    <property type="entry name" value="USP-like"/>
    <property type="match status" value="1"/>
</dbReference>
<gene>
    <name evidence="2" type="ORF">ON753_23475</name>
</gene>
<dbReference type="InterPro" id="IPR006016">
    <property type="entry name" value="UspA"/>
</dbReference>
<feature type="domain" description="UspA" evidence="1">
    <location>
        <begin position="1"/>
        <end position="137"/>
    </location>
</feature>
<dbReference type="Proteomes" id="UP001300261">
    <property type="component" value="Unassembled WGS sequence"/>
</dbReference>
<name>A0ABT3R857_9HYPH</name>
<dbReference type="Pfam" id="PF00582">
    <property type="entry name" value="Usp"/>
    <property type="match status" value="1"/>
</dbReference>
<protein>
    <submittedName>
        <fullName evidence="2">Universal stress protein</fullName>
    </submittedName>
</protein>
<organism evidence="2 3">
    <name type="scientific">Roseibium salinum</name>
    <dbReference type="NCBI Taxonomy" id="1604349"/>
    <lineage>
        <taxon>Bacteria</taxon>
        <taxon>Pseudomonadati</taxon>
        <taxon>Pseudomonadota</taxon>
        <taxon>Alphaproteobacteria</taxon>
        <taxon>Hyphomicrobiales</taxon>
        <taxon>Stappiaceae</taxon>
        <taxon>Roseibium</taxon>
    </lineage>
</organism>
<dbReference type="Gene3D" id="3.40.50.620">
    <property type="entry name" value="HUPs"/>
    <property type="match status" value="1"/>
</dbReference>